<dbReference type="SUPFAM" id="SSF63882">
    <property type="entry name" value="MoeA N-terminal region -like"/>
    <property type="match status" value="1"/>
</dbReference>
<sequence length="640" mass="65244">MTPAAPQQTQFLRVLSRDEAEAAFHAALRPQPLGAEDVPLDALAGRVIARDVEAPVDAPPFDRSLVDGFAVRAADLIHASGAEPCRLALNPETIACGTPPALTVAPGTATPIATGGPMPRGADAVVMIEHTDPEGAGISVSRAVVPGAHVGFAGSDIARGQVVLRQGALVGAREVAMLAAVGLDRAPVWRRPRVAVLSTGDELAAPGQPLPPAAVYDSNGPVIVAALRENGCAAAHLGIVPDDRSALEAALRGAFDTHDAVILSGGTSKGAGDLTTEAIGGLGLPGIVAHGVALKPGKPLCLAVCDGKPVVVLPGFPTSAMFTFHELVAPALRIMAGLPPRSEARVTAELSLPLPSEMGRTEFAMVALTEGTQGLVAHPVGKGSGAVTAFAQADGFVTVPALTDSLAPGTRTEVTLFGTGIAPPPLAIIGSHCIGLDAVLGRMAGQGALPRVLASGSQGGLAALARGECDIAPIHLLDPATGTYNAPFLAQGMRLIPGWRRMQGIVFRPGDPRADDRRSAAEALAALLADPEALMVSRNPGSGTRALLDQMLGGARPPGYWSQPASHNAVAAAVAQGRADWGMAIRPVAEAMGLGFLPVADEHYDFAVWQEPRDPAAITAFEAALAGSGDRLRKMGFAPV</sequence>
<comment type="function">
    <text evidence="1 6">Catalyzes the insertion of molybdate into adenylated molybdopterin with the concomitant release of AMP.</text>
</comment>
<evidence type="ECO:0000256" key="1">
    <source>
        <dbReference type="ARBA" id="ARBA00002901"/>
    </source>
</evidence>
<dbReference type="Proteomes" id="UP000199502">
    <property type="component" value="Unassembled WGS sequence"/>
</dbReference>
<protein>
    <recommendedName>
        <fullName evidence="6">Molybdopterin molybdenumtransferase</fullName>
        <ecNumber evidence="6">2.10.1.1</ecNumber>
    </recommendedName>
</protein>
<gene>
    <name evidence="8" type="ORF">SAMN05660710_02466</name>
</gene>
<dbReference type="PANTHER" id="PTHR10192:SF5">
    <property type="entry name" value="GEPHYRIN"/>
    <property type="match status" value="1"/>
</dbReference>
<evidence type="ECO:0000256" key="2">
    <source>
        <dbReference type="ARBA" id="ARBA00005046"/>
    </source>
</evidence>
<dbReference type="GO" id="GO:0046872">
    <property type="term" value="F:metal ion binding"/>
    <property type="evidence" value="ECO:0007669"/>
    <property type="project" value="UniProtKB-UniRule"/>
</dbReference>
<dbReference type="RefSeq" id="WP_090744792.1">
    <property type="nucleotide sequence ID" value="NZ_FMVT01000008.1"/>
</dbReference>
<evidence type="ECO:0000313" key="8">
    <source>
        <dbReference type="EMBL" id="SCY71693.1"/>
    </source>
</evidence>
<dbReference type="CDD" id="cd00887">
    <property type="entry name" value="MoeA"/>
    <property type="match status" value="1"/>
</dbReference>
<dbReference type="InterPro" id="IPR036425">
    <property type="entry name" value="MoaB/Mog-like_dom_sf"/>
</dbReference>
<keyword evidence="9" id="KW-1185">Reference proteome</keyword>
<dbReference type="Pfam" id="PF03454">
    <property type="entry name" value="MoeA_C"/>
    <property type="match status" value="1"/>
</dbReference>
<dbReference type="EC" id="2.10.1.1" evidence="6"/>
<dbReference type="SUPFAM" id="SSF63867">
    <property type="entry name" value="MoeA C-terminal domain-like"/>
    <property type="match status" value="1"/>
</dbReference>
<dbReference type="SUPFAM" id="SSF53850">
    <property type="entry name" value="Periplasmic binding protein-like II"/>
    <property type="match status" value="1"/>
</dbReference>
<dbReference type="PROSITE" id="PS01079">
    <property type="entry name" value="MOCF_BIOSYNTHESIS_2"/>
    <property type="match status" value="1"/>
</dbReference>
<comment type="pathway">
    <text evidence="2 6">Cofactor biosynthesis; molybdopterin biosynthesis.</text>
</comment>
<comment type="catalytic activity">
    <reaction evidence="5">
        <text>adenylyl-molybdopterin + molybdate = Mo-molybdopterin + AMP + H(+)</text>
        <dbReference type="Rhea" id="RHEA:35047"/>
        <dbReference type="ChEBI" id="CHEBI:15378"/>
        <dbReference type="ChEBI" id="CHEBI:36264"/>
        <dbReference type="ChEBI" id="CHEBI:62727"/>
        <dbReference type="ChEBI" id="CHEBI:71302"/>
        <dbReference type="ChEBI" id="CHEBI:456215"/>
        <dbReference type="EC" id="2.10.1.1"/>
    </reaction>
</comment>
<dbReference type="GO" id="GO:0006777">
    <property type="term" value="P:Mo-molybdopterin cofactor biosynthetic process"/>
    <property type="evidence" value="ECO:0007669"/>
    <property type="project" value="UniProtKB-UniRule"/>
</dbReference>
<dbReference type="Gene3D" id="2.170.190.11">
    <property type="entry name" value="Molybdopterin biosynthesis moea protein, domain 3"/>
    <property type="match status" value="1"/>
</dbReference>
<keyword evidence="6" id="KW-0460">Magnesium</keyword>
<dbReference type="Gene3D" id="3.90.105.10">
    <property type="entry name" value="Molybdopterin biosynthesis moea protein, domain 2"/>
    <property type="match status" value="1"/>
</dbReference>
<evidence type="ECO:0000256" key="3">
    <source>
        <dbReference type="ARBA" id="ARBA00010763"/>
    </source>
</evidence>
<keyword evidence="6" id="KW-0500">Molybdenum</keyword>
<dbReference type="InterPro" id="IPR036135">
    <property type="entry name" value="MoeA_linker/N_sf"/>
</dbReference>
<dbReference type="UniPathway" id="UPA00344"/>
<dbReference type="InterPro" id="IPR005111">
    <property type="entry name" value="MoeA_C_domain_IV"/>
</dbReference>
<dbReference type="PANTHER" id="PTHR10192">
    <property type="entry name" value="MOLYBDOPTERIN BIOSYNTHESIS PROTEIN"/>
    <property type="match status" value="1"/>
</dbReference>
<dbReference type="Pfam" id="PF12727">
    <property type="entry name" value="PBP_like"/>
    <property type="match status" value="1"/>
</dbReference>
<dbReference type="InterPro" id="IPR001453">
    <property type="entry name" value="MoaB/Mog_dom"/>
</dbReference>
<dbReference type="SMART" id="SM00852">
    <property type="entry name" value="MoCF_biosynth"/>
    <property type="match status" value="1"/>
</dbReference>
<evidence type="ECO:0000259" key="7">
    <source>
        <dbReference type="SMART" id="SM00852"/>
    </source>
</evidence>
<comment type="cofactor">
    <cofactor evidence="6">
        <name>Mg(2+)</name>
        <dbReference type="ChEBI" id="CHEBI:18420"/>
    </cofactor>
</comment>
<evidence type="ECO:0000256" key="6">
    <source>
        <dbReference type="RuleBase" id="RU365090"/>
    </source>
</evidence>
<dbReference type="InterPro" id="IPR024370">
    <property type="entry name" value="PBP_domain"/>
</dbReference>
<comment type="similarity">
    <text evidence="3 6">Belongs to the MoeA family.</text>
</comment>
<name>A0A1G5I6Q1_9RHOB</name>
<reference evidence="8 9" key="1">
    <citation type="submission" date="2016-10" db="EMBL/GenBank/DDBJ databases">
        <authorList>
            <person name="de Groot N.N."/>
        </authorList>
    </citation>
    <scope>NUCLEOTIDE SEQUENCE [LARGE SCALE GENOMIC DNA]</scope>
    <source>
        <strain evidence="8 9">CGMCC 1.8925</strain>
    </source>
</reference>
<evidence type="ECO:0000256" key="4">
    <source>
        <dbReference type="ARBA" id="ARBA00023150"/>
    </source>
</evidence>
<dbReference type="EMBL" id="FMVT01000008">
    <property type="protein sequence ID" value="SCY71693.1"/>
    <property type="molecule type" value="Genomic_DNA"/>
</dbReference>
<dbReference type="STRING" id="336292.SAMN05660710_02466"/>
<keyword evidence="6" id="KW-0479">Metal-binding</keyword>
<dbReference type="Pfam" id="PF00994">
    <property type="entry name" value="MoCF_biosynth"/>
    <property type="match status" value="1"/>
</dbReference>
<keyword evidence="4 6" id="KW-0501">Molybdenum cofactor biosynthesis</keyword>
<dbReference type="NCBIfam" id="NF045515">
    <property type="entry name" value="Glp_gephyrin"/>
    <property type="match status" value="1"/>
</dbReference>
<proteinExistence type="inferred from homology"/>
<dbReference type="InterPro" id="IPR036688">
    <property type="entry name" value="MoeA_C_domain_IV_sf"/>
</dbReference>
<dbReference type="Gene3D" id="3.40.980.10">
    <property type="entry name" value="MoaB/Mog-like domain"/>
    <property type="match status" value="1"/>
</dbReference>
<dbReference type="InterPro" id="IPR008284">
    <property type="entry name" value="MoCF_biosynth_CS"/>
</dbReference>
<dbReference type="GO" id="GO:0005737">
    <property type="term" value="C:cytoplasm"/>
    <property type="evidence" value="ECO:0007669"/>
    <property type="project" value="TreeGrafter"/>
</dbReference>
<dbReference type="Gene3D" id="2.40.340.10">
    <property type="entry name" value="MoeA, C-terminal, domain IV"/>
    <property type="match status" value="1"/>
</dbReference>
<dbReference type="Pfam" id="PF03453">
    <property type="entry name" value="MoeA_N"/>
    <property type="match status" value="1"/>
</dbReference>
<dbReference type="OrthoDB" id="9804758at2"/>
<dbReference type="SUPFAM" id="SSF53218">
    <property type="entry name" value="Molybdenum cofactor biosynthesis proteins"/>
    <property type="match status" value="1"/>
</dbReference>
<dbReference type="AlphaFoldDB" id="A0A1G5I6Q1"/>
<evidence type="ECO:0000256" key="5">
    <source>
        <dbReference type="ARBA" id="ARBA00047317"/>
    </source>
</evidence>
<evidence type="ECO:0000313" key="9">
    <source>
        <dbReference type="Proteomes" id="UP000199502"/>
    </source>
</evidence>
<keyword evidence="6" id="KW-0808">Transferase</keyword>
<dbReference type="InterPro" id="IPR038987">
    <property type="entry name" value="MoeA-like"/>
</dbReference>
<dbReference type="GO" id="GO:0061599">
    <property type="term" value="F:molybdopterin molybdotransferase activity"/>
    <property type="evidence" value="ECO:0007669"/>
    <property type="project" value="UniProtKB-UniRule"/>
</dbReference>
<organism evidence="8 9">
    <name type="scientific">Paracoccus tibetensis</name>
    <dbReference type="NCBI Taxonomy" id="336292"/>
    <lineage>
        <taxon>Bacteria</taxon>
        <taxon>Pseudomonadati</taxon>
        <taxon>Pseudomonadota</taxon>
        <taxon>Alphaproteobacteria</taxon>
        <taxon>Rhodobacterales</taxon>
        <taxon>Paracoccaceae</taxon>
        <taxon>Paracoccus</taxon>
    </lineage>
</organism>
<dbReference type="NCBIfam" id="NF011068">
    <property type="entry name" value="PRK14498.1"/>
    <property type="match status" value="1"/>
</dbReference>
<accession>A0A1G5I6Q1</accession>
<dbReference type="NCBIfam" id="TIGR00177">
    <property type="entry name" value="molyb_syn"/>
    <property type="match status" value="1"/>
</dbReference>
<feature type="domain" description="MoaB/Mog" evidence="7">
    <location>
        <begin position="195"/>
        <end position="334"/>
    </location>
</feature>
<dbReference type="InterPro" id="IPR005110">
    <property type="entry name" value="MoeA_linker/N"/>
</dbReference>